<evidence type="ECO:0000313" key="1">
    <source>
        <dbReference type="EMBL" id="WKN37290.1"/>
    </source>
</evidence>
<reference evidence="1" key="1">
    <citation type="journal article" date="2023" name="Comput. Struct. Biotechnol. J.">
        <title>Discovery of a novel marine Bacteroidetes with a rich repertoire of carbohydrate-active enzymes.</title>
        <authorList>
            <person name="Chen B."/>
            <person name="Liu G."/>
            <person name="Chen Q."/>
            <person name="Wang H."/>
            <person name="Liu L."/>
            <person name="Tang K."/>
        </authorList>
    </citation>
    <scope>NUCLEOTIDE SEQUENCE</scope>
    <source>
        <strain evidence="1">TK19036</strain>
    </source>
</reference>
<dbReference type="Pfam" id="PF15892">
    <property type="entry name" value="BNR_4"/>
    <property type="match status" value="1"/>
</dbReference>
<sequence>MSKSLIILLLSSITTIILQSCQGEAAKEKDQNIVLLDDNAGWCWFQDERAIIDGNQLLFTNVTSKGVNTVTRYDLATGERQTVVMNDSTFQTDDHNVGALMVRPDGRYLTVYAGHGDEPKMRYRISTQAGDISEWETEKSANTGGNTTYSNIYRLSSTGKTYNFHRGIGTNPNYMVSDDDGESWKYGGQVFAFPGRPYVRYASNDTDRIDFITTEEHPRYYNNSIYHGYIENGQIYRSDGSKVGNLSQSEQTDIKPFDFTTIYNGDSTTRTNVAWTQDIELDENGYPYVAFSVVKDPIRLGETKDTQEGGFDNRYHYARWDGRQWHEYEIAYAGTRLYPGENEYTGLIALHPKNPNVVYISADVNPATGKPLTKADTAHYEIFRGTTTDQGANWEWTPITQNSQEDNIRPIVVANEQWEVVLWLKGHLTTFRNYNLKAYGLINKLPVN</sequence>
<name>A0AA49GRC1_9BACT</name>
<accession>A0AA49GRC1</accession>
<dbReference type="AlphaFoldDB" id="A0AA49GRC1"/>
<protein>
    <submittedName>
        <fullName evidence="1">BNR-4 repeat-containing protein</fullName>
    </submittedName>
</protein>
<proteinExistence type="predicted"/>
<organism evidence="1">
    <name type="scientific">Roseihalotalea indica</name>
    <dbReference type="NCBI Taxonomy" id="2867963"/>
    <lineage>
        <taxon>Bacteria</taxon>
        <taxon>Pseudomonadati</taxon>
        <taxon>Bacteroidota</taxon>
        <taxon>Cytophagia</taxon>
        <taxon>Cytophagales</taxon>
        <taxon>Catalimonadaceae</taxon>
        <taxon>Roseihalotalea</taxon>
    </lineage>
</organism>
<dbReference type="EMBL" id="CP120682">
    <property type="protein sequence ID" value="WKN37290.1"/>
    <property type="molecule type" value="Genomic_DNA"/>
</dbReference>
<reference evidence="1" key="2">
    <citation type="journal article" date="2024" name="Antonie Van Leeuwenhoek">
        <title>Roseihalotalea indica gen. nov., sp. nov., a halophilic Bacteroidetes from mesopelagic Southwest Indian Ocean with higher carbohydrate metabolic potential.</title>
        <authorList>
            <person name="Chen B."/>
            <person name="Zhang M."/>
            <person name="Lin D."/>
            <person name="Ye J."/>
            <person name="Tang K."/>
        </authorList>
    </citation>
    <scope>NUCLEOTIDE SEQUENCE</scope>
    <source>
        <strain evidence="1">TK19036</strain>
    </source>
</reference>
<dbReference type="PROSITE" id="PS51257">
    <property type="entry name" value="PROKAR_LIPOPROTEIN"/>
    <property type="match status" value="1"/>
</dbReference>
<gene>
    <name evidence="1" type="ORF">K4G66_01030</name>
</gene>